<dbReference type="PANTHER" id="PTHR33110">
    <property type="entry name" value="F-BOX/KELCH-REPEAT PROTEIN-RELATED"/>
    <property type="match status" value="1"/>
</dbReference>
<accession>A0AAV2C9J3</accession>
<protein>
    <recommendedName>
        <fullName evidence="4">F-box domain-containing protein</fullName>
    </recommendedName>
</protein>
<dbReference type="AlphaFoldDB" id="A0AAV2C9J3"/>
<dbReference type="Gene3D" id="1.20.1280.50">
    <property type="match status" value="1"/>
</dbReference>
<name>A0AAV2C9J3_9ROSI</name>
<evidence type="ECO:0008006" key="4">
    <source>
        <dbReference type="Google" id="ProtNLM"/>
    </source>
</evidence>
<evidence type="ECO:0000256" key="1">
    <source>
        <dbReference type="SAM" id="MobiDB-lite"/>
    </source>
</evidence>
<dbReference type="EMBL" id="OZ034813">
    <property type="protein sequence ID" value="CAL1352566.1"/>
    <property type="molecule type" value="Genomic_DNA"/>
</dbReference>
<sequence length="135" mass="15390">MTEEEEQRDWNHLPGDLLGAIMRRFTKLPDLIRFQAVCRPWRQKPPKLRQTLPWLVSSPYGSACHRFTDVTAGNDKWRQFDLSAGDGAKCSLSRLGAWVDAHRRTTAAAEKIPRSVLNEPFHEKQDLPPGENRGG</sequence>
<proteinExistence type="predicted"/>
<dbReference type="SUPFAM" id="SSF81383">
    <property type="entry name" value="F-box domain"/>
    <property type="match status" value="1"/>
</dbReference>
<evidence type="ECO:0000313" key="3">
    <source>
        <dbReference type="Proteomes" id="UP001497516"/>
    </source>
</evidence>
<evidence type="ECO:0000313" key="2">
    <source>
        <dbReference type="EMBL" id="CAL1352566.1"/>
    </source>
</evidence>
<organism evidence="2 3">
    <name type="scientific">Linum trigynum</name>
    <dbReference type="NCBI Taxonomy" id="586398"/>
    <lineage>
        <taxon>Eukaryota</taxon>
        <taxon>Viridiplantae</taxon>
        <taxon>Streptophyta</taxon>
        <taxon>Embryophyta</taxon>
        <taxon>Tracheophyta</taxon>
        <taxon>Spermatophyta</taxon>
        <taxon>Magnoliopsida</taxon>
        <taxon>eudicotyledons</taxon>
        <taxon>Gunneridae</taxon>
        <taxon>Pentapetalae</taxon>
        <taxon>rosids</taxon>
        <taxon>fabids</taxon>
        <taxon>Malpighiales</taxon>
        <taxon>Linaceae</taxon>
        <taxon>Linum</taxon>
    </lineage>
</organism>
<dbReference type="Proteomes" id="UP001497516">
    <property type="component" value="Chromosome 1"/>
</dbReference>
<feature type="region of interest" description="Disordered" evidence="1">
    <location>
        <begin position="113"/>
        <end position="135"/>
    </location>
</feature>
<reference evidence="2 3" key="1">
    <citation type="submission" date="2024-04" db="EMBL/GenBank/DDBJ databases">
        <authorList>
            <person name="Fracassetti M."/>
        </authorList>
    </citation>
    <scope>NUCLEOTIDE SEQUENCE [LARGE SCALE GENOMIC DNA]</scope>
</reference>
<dbReference type="InterPro" id="IPR036047">
    <property type="entry name" value="F-box-like_dom_sf"/>
</dbReference>
<gene>
    <name evidence="2" type="ORF">LTRI10_LOCUS527</name>
</gene>
<keyword evidence="3" id="KW-1185">Reference proteome</keyword>